<organism evidence="1 2">
    <name type="scientific">Frondihabitans australicus</name>
    <dbReference type="NCBI Taxonomy" id="386892"/>
    <lineage>
        <taxon>Bacteria</taxon>
        <taxon>Bacillati</taxon>
        <taxon>Actinomycetota</taxon>
        <taxon>Actinomycetes</taxon>
        <taxon>Micrococcales</taxon>
        <taxon>Microbacteriaceae</taxon>
        <taxon>Frondihabitans</taxon>
    </lineage>
</organism>
<comment type="caution">
    <text evidence="1">The sequence shown here is derived from an EMBL/GenBank/DDBJ whole genome shotgun (WGS) entry which is preliminary data.</text>
</comment>
<dbReference type="AlphaFoldDB" id="A0A495IH30"/>
<reference evidence="1 2" key="1">
    <citation type="submission" date="2018-10" db="EMBL/GenBank/DDBJ databases">
        <title>Sequencing the genomes of 1000 actinobacteria strains.</title>
        <authorList>
            <person name="Klenk H.-P."/>
        </authorList>
    </citation>
    <scope>NUCLEOTIDE SEQUENCE [LARGE SCALE GENOMIC DNA]</scope>
    <source>
        <strain evidence="1 2">DSM 17894</strain>
    </source>
</reference>
<protein>
    <submittedName>
        <fullName evidence="1">Uncharacterized protein</fullName>
    </submittedName>
</protein>
<evidence type="ECO:0000313" key="1">
    <source>
        <dbReference type="EMBL" id="RKR74455.1"/>
    </source>
</evidence>
<keyword evidence="2" id="KW-1185">Reference proteome</keyword>
<accession>A0A495IH30</accession>
<proteinExistence type="predicted"/>
<dbReference type="RefSeq" id="WP_170159872.1">
    <property type="nucleotide sequence ID" value="NZ_RBKS01000001.1"/>
</dbReference>
<dbReference type="Proteomes" id="UP000280008">
    <property type="component" value="Unassembled WGS sequence"/>
</dbReference>
<gene>
    <name evidence="1" type="ORF">C8E83_1569</name>
</gene>
<evidence type="ECO:0000313" key="2">
    <source>
        <dbReference type="Proteomes" id="UP000280008"/>
    </source>
</evidence>
<name>A0A495IH30_9MICO</name>
<dbReference type="EMBL" id="RBKS01000001">
    <property type="protein sequence ID" value="RKR74455.1"/>
    <property type="molecule type" value="Genomic_DNA"/>
</dbReference>
<sequence>MSDETNAGEAVDGLVSRLSVIDQQPLDQRALAFAQLHDELRAALDSSSSAAGSTPR</sequence>